<dbReference type="PANTHER" id="PTHR21495">
    <property type="entry name" value="NUCLEOPORIN-RELATED"/>
    <property type="match status" value="1"/>
</dbReference>
<dbReference type="InterPro" id="IPR004265">
    <property type="entry name" value="Dirigent"/>
</dbReference>
<accession>A0A0A9FGW1</accession>
<dbReference type="Pfam" id="PF03018">
    <property type="entry name" value="Dirigent"/>
    <property type="match status" value="1"/>
</dbReference>
<sequence>MVFEDGSFEGSTLQVMGPDVERGEWAIIGGTGEFTLAQGVIYKTLHEQRGEGNIMEIDIHAIYTPMERSQSNSGKNVWNLGV</sequence>
<reference evidence="2" key="1">
    <citation type="submission" date="2014-09" db="EMBL/GenBank/DDBJ databases">
        <authorList>
            <person name="Magalhaes I.L.F."/>
            <person name="Oliveira U."/>
            <person name="Santos F.R."/>
            <person name="Vidigal T.H.D.A."/>
            <person name="Brescovit A.D."/>
            <person name="Santos A.J."/>
        </authorList>
    </citation>
    <scope>NUCLEOTIDE SEQUENCE</scope>
    <source>
        <tissue evidence="2">Shoot tissue taken approximately 20 cm above the soil surface</tissue>
    </source>
</reference>
<proteinExistence type="inferred from homology"/>
<dbReference type="AlphaFoldDB" id="A0A0A9FGW1"/>
<dbReference type="GO" id="GO:0048046">
    <property type="term" value="C:apoplast"/>
    <property type="evidence" value="ECO:0007669"/>
    <property type="project" value="UniProtKB-SubCell"/>
</dbReference>
<comment type="subunit">
    <text evidence="1">Homodimer.</text>
</comment>
<keyword evidence="1" id="KW-0052">Apoplast</keyword>
<protein>
    <recommendedName>
        <fullName evidence="1">Dirigent protein</fullName>
    </recommendedName>
</protein>
<keyword evidence="1" id="KW-0964">Secreted</keyword>
<organism evidence="2">
    <name type="scientific">Arundo donax</name>
    <name type="common">Giant reed</name>
    <name type="synonym">Donax arundinaceus</name>
    <dbReference type="NCBI Taxonomy" id="35708"/>
    <lineage>
        <taxon>Eukaryota</taxon>
        <taxon>Viridiplantae</taxon>
        <taxon>Streptophyta</taxon>
        <taxon>Embryophyta</taxon>
        <taxon>Tracheophyta</taxon>
        <taxon>Spermatophyta</taxon>
        <taxon>Magnoliopsida</taxon>
        <taxon>Liliopsida</taxon>
        <taxon>Poales</taxon>
        <taxon>Poaceae</taxon>
        <taxon>PACMAD clade</taxon>
        <taxon>Arundinoideae</taxon>
        <taxon>Arundineae</taxon>
        <taxon>Arundo</taxon>
    </lineage>
</organism>
<reference evidence="2" key="2">
    <citation type="journal article" date="2015" name="Data Brief">
        <title>Shoot transcriptome of the giant reed, Arundo donax.</title>
        <authorList>
            <person name="Barrero R.A."/>
            <person name="Guerrero F.D."/>
            <person name="Moolhuijzen P."/>
            <person name="Goolsby J.A."/>
            <person name="Tidwell J."/>
            <person name="Bellgard S.E."/>
            <person name="Bellgard M.I."/>
        </authorList>
    </citation>
    <scope>NUCLEOTIDE SEQUENCE</scope>
    <source>
        <tissue evidence="2">Shoot tissue taken approximately 20 cm above the soil surface</tissue>
    </source>
</reference>
<comment type="function">
    <text evidence="1">Dirigent proteins impart stereoselectivity on the phenoxy radical-coupling reaction, yielding optically active lignans from two molecules of coniferyl alcohol in the biosynthesis of lignans, flavonolignans, and alkaloids and thus plays a central role in plant secondary metabolism.</text>
</comment>
<dbReference type="EMBL" id="GBRH01186339">
    <property type="protein sequence ID" value="JAE11557.1"/>
    <property type="molecule type" value="Transcribed_RNA"/>
</dbReference>
<name>A0A0A9FGW1_ARUDO</name>
<comment type="subcellular location">
    <subcellularLocation>
        <location evidence="1">Secreted</location>
        <location evidence="1">Extracellular space</location>
        <location evidence="1">Apoplast</location>
    </subcellularLocation>
</comment>
<evidence type="ECO:0000256" key="1">
    <source>
        <dbReference type="RuleBase" id="RU363099"/>
    </source>
</evidence>
<evidence type="ECO:0000313" key="2">
    <source>
        <dbReference type="EMBL" id="JAE11557.1"/>
    </source>
</evidence>
<comment type="similarity">
    <text evidence="1">Belongs to the plant dirigent protein family.</text>
</comment>